<dbReference type="EMBL" id="PDJK01000002">
    <property type="protein sequence ID" value="PFG49649.1"/>
    <property type="molecule type" value="Genomic_DNA"/>
</dbReference>
<dbReference type="CDD" id="cd04301">
    <property type="entry name" value="NAT_SF"/>
    <property type="match status" value="1"/>
</dbReference>
<dbReference type="GO" id="GO:0030649">
    <property type="term" value="P:aminoglycoside antibiotic catabolic process"/>
    <property type="evidence" value="ECO:0007669"/>
    <property type="project" value="TreeGrafter"/>
</dbReference>
<protein>
    <submittedName>
        <fullName evidence="6">Putative acetyltransferase</fullName>
    </submittedName>
</protein>
<evidence type="ECO:0000256" key="2">
    <source>
        <dbReference type="ARBA" id="ARBA00022679"/>
    </source>
</evidence>
<evidence type="ECO:0000313" key="6">
    <source>
        <dbReference type="EMBL" id="PFG49649.1"/>
    </source>
</evidence>
<keyword evidence="3 4" id="KW-0012">Acyltransferase</keyword>
<dbReference type="AlphaFoldDB" id="A0A2A9FGU6"/>
<dbReference type="InterPro" id="IPR051554">
    <property type="entry name" value="Acetyltransferase_Eis"/>
</dbReference>
<proteinExistence type="inferred from homology"/>
<dbReference type="InterPro" id="IPR000182">
    <property type="entry name" value="GNAT_dom"/>
</dbReference>
<dbReference type="InterPro" id="IPR016181">
    <property type="entry name" value="Acyl_CoA_acyltransferase"/>
</dbReference>
<keyword evidence="7" id="KW-1185">Reference proteome</keyword>
<dbReference type="InterPro" id="IPR022902">
    <property type="entry name" value="NAcTrfase_Eis"/>
</dbReference>
<organism evidence="6 7">
    <name type="scientific">Amycolatopsis sulphurea</name>
    <dbReference type="NCBI Taxonomy" id="76022"/>
    <lineage>
        <taxon>Bacteria</taxon>
        <taxon>Bacillati</taxon>
        <taxon>Actinomycetota</taxon>
        <taxon>Actinomycetes</taxon>
        <taxon>Pseudonocardiales</taxon>
        <taxon>Pseudonocardiaceae</taxon>
        <taxon>Amycolatopsis</taxon>
    </lineage>
</organism>
<keyword evidence="2 4" id="KW-0808">Transferase</keyword>
<dbReference type="Proteomes" id="UP000243542">
    <property type="component" value="Unassembled WGS sequence"/>
</dbReference>
<dbReference type="InterPro" id="IPR025559">
    <property type="entry name" value="Eis_dom"/>
</dbReference>
<dbReference type="PANTHER" id="PTHR37817">
    <property type="entry name" value="N-ACETYLTRANSFERASE EIS"/>
    <property type="match status" value="1"/>
</dbReference>
<evidence type="ECO:0000259" key="5">
    <source>
        <dbReference type="PROSITE" id="PS51186"/>
    </source>
</evidence>
<dbReference type="PROSITE" id="PS51186">
    <property type="entry name" value="GNAT"/>
    <property type="match status" value="1"/>
</dbReference>
<evidence type="ECO:0000256" key="1">
    <source>
        <dbReference type="ARBA" id="ARBA00009213"/>
    </source>
</evidence>
<gene>
    <name evidence="6" type="ORF">ATK36_4812</name>
</gene>
<dbReference type="InterPro" id="IPR036527">
    <property type="entry name" value="SCP2_sterol-bd_dom_sf"/>
</dbReference>
<dbReference type="InterPro" id="IPR041380">
    <property type="entry name" value="Acetyltransf_17"/>
</dbReference>
<dbReference type="Gene3D" id="3.40.630.30">
    <property type="match status" value="2"/>
</dbReference>
<comment type="similarity">
    <text evidence="1 4">Belongs to the acetyltransferase Eis family.</text>
</comment>
<feature type="domain" description="N-acetyltransferase" evidence="5">
    <location>
        <begin position="7"/>
        <end position="153"/>
    </location>
</feature>
<dbReference type="SUPFAM" id="SSF55718">
    <property type="entry name" value="SCP-like"/>
    <property type="match status" value="1"/>
</dbReference>
<sequence>MTTNPDVVIRTLETADEINAGFRVFLRAMVGLPIRTVDATEITDPGRYLGALDGATVVGGADSYGSWLVVPGGGRVSHAAVTHVGVLPTHRRRGIVSRLMARQLRDIAERGEVVASLRASETVIYERFGYGVASSVLSGQVDLRRARLRPNLPSGGVVRLVDAGVTTELLAGIYDQAAWPGAIRRPAGWWRQHEKLRDADPTVHYVVVHSSDGVDDGYAVYHPVNTAGWFTSADKTVMVSDFVALNDSARAGLWRHLLSLDLVDVVAFESLAPDDPLPLAVLDRRAVQLGSARDETWLRLVDVEAALRARSWGGEDPITVHVTDSLLGANNGTFEVGPKTVGRTDSAPELSVDVATLGAAYLGGSRWRHLAATGQVTVHDPDAIARADTLFASASAPFSGTTF</sequence>
<comment type="subunit">
    <text evidence="4">Homohexamer; trimer of dimers.</text>
</comment>
<feature type="active site" description="Proton donor" evidence="4">
    <location>
        <position position="125"/>
    </location>
</feature>
<dbReference type="SUPFAM" id="SSF55729">
    <property type="entry name" value="Acyl-CoA N-acyltransferases (Nat)"/>
    <property type="match status" value="1"/>
</dbReference>
<feature type="binding site" evidence="4">
    <location>
        <begin position="92"/>
        <end position="97"/>
    </location>
    <ligand>
        <name>acetyl-CoA</name>
        <dbReference type="ChEBI" id="CHEBI:57288"/>
    </ligand>
</feature>
<feature type="binding site" evidence="4">
    <location>
        <begin position="120"/>
        <end position="121"/>
    </location>
    <ligand>
        <name>acetyl-CoA</name>
        <dbReference type="ChEBI" id="CHEBI:57288"/>
    </ligand>
</feature>
<feature type="binding site" evidence="4">
    <location>
        <begin position="84"/>
        <end position="86"/>
    </location>
    <ligand>
        <name>acetyl-CoA</name>
        <dbReference type="ChEBI" id="CHEBI:57288"/>
    </ligand>
</feature>
<dbReference type="PANTHER" id="PTHR37817:SF1">
    <property type="entry name" value="N-ACETYLTRANSFERASE EIS"/>
    <property type="match status" value="1"/>
</dbReference>
<evidence type="ECO:0000313" key="7">
    <source>
        <dbReference type="Proteomes" id="UP000243542"/>
    </source>
</evidence>
<dbReference type="NCBIfam" id="NF002367">
    <property type="entry name" value="PRK01346.1-4"/>
    <property type="match status" value="1"/>
</dbReference>
<dbReference type="Pfam" id="PF17668">
    <property type="entry name" value="Acetyltransf_17"/>
    <property type="match status" value="1"/>
</dbReference>
<dbReference type="HAMAP" id="MF_01812">
    <property type="entry name" value="Eis"/>
    <property type="match status" value="1"/>
</dbReference>
<reference evidence="6 7" key="1">
    <citation type="submission" date="2017-10" db="EMBL/GenBank/DDBJ databases">
        <title>Sequencing the genomes of 1000 actinobacteria strains.</title>
        <authorList>
            <person name="Klenk H.-P."/>
        </authorList>
    </citation>
    <scope>NUCLEOTIDE SEQUENCE [LARGE SCALE GENOMIC DNA]</scope>
    <source>
        <strain evidence="6 7">DSM 46092</strain>
    </source>
</reference>
<evidence type="ECO:0000256" key="4">
    <source>
        <dbReference type="HAMAP-Rule" id="MF_01812"/>
    </source>
</evidence>
<feature type="active site" description="Proton acceptor; via carboxylate" evidence="4">
    <location>
        <position position="403"/>
    </location>
</feature>
<evidence type="ECO:0000256" key="3">
    <source>
        <dbReference type="ARBA" id="ARBA00023315"/>
    </source>
</evidence>
<dbReference type="Gene3D" id="3.30.1050.10">
    <property type="entry name" value="SCP2 sterol-binding domain"/>
    <property type="match status" value="1"/>
</dbReference>
<comment type="caution">
    <text evidence="6">The sequence shown here is derived from an EMBL/GenBank/DDBJ whole genome shotgun (WGS) entry which is preliminary data.</text>
</comment>
<dbReference type="Pfam" id="PF13527">
    <property type="entry name" value="Acetyltransf_9"/>
    <property type="match status" value="1"/>
</dbReference>
<name>A0A2A9FGU6_9PSEU</name>
<dbReference type="Pfam" id="PF13530">
    <property type="entry name" value="SCP2_2"/>
    <property type="match status" value="1"/>
</dbReference>
<dbReference type="GO" id="GO:0034069">
    <property type="term" value="F:aminoglycoside N-acetyltransferase activity"/>
    <property type="evidence" value="ECO:0007669"/>
    <property type="project" value="TreeGrafter"/>
</dbReference>
<accession>A0A2A9FGU6</accession>
<dbReference type="RefSeq" id="WP_098513510.1">
    <property type="nucleotide sequence ID" value="NZ_JBIAKZ010000004.1"/>
</dbReference>